<gene>
    <name evidence="2" type="ORF">GPM918_LOCUS33950</name>
    <name evidence="3" type="ORF">SRO942_LOCUS34642</name>
</gene>
<organism evidence="2 4">
    <name type="scientific">Didymodactylos carnosus</name>
    <dbReference type="NCBI Taxonomy" id="1234261"/>
    <lineage>
        <taxon>Eukaryota</taxon>
        <taxon>Metazoa</taxon>
        <taxon>Spiralia</taxon>
        <taxon>Gnathifera</taxon>
        <taxon>Rotifera</taxon>
        <taxon>Eurotatoria</taxon>
        <taxon>Bdelloidea</taxon>
        <taxon>Philodinida</taxon>
        <taxon>Philodinidae</taxon>
        <taxon>Didymodactylos</taxon>
    </lineage>
</organism>
<protein>
    <submittedName>
        <fullName evidence="2">Uncharacterized protein</fullName>
    </submittedName>
</protein>
<proteinExistence type="predicted"/>
<name>A0A815N385_9BILA</name>
<feature type="non-terminal residue" evidence="2">
    <location>
        <position position="1"/>
    </location>
</feature>
<evidence type="ECO:0000256" key="1">
    <source>
        <dbReference type="SAM" id="MobiDB-lite"/>
    </source>
</evidence>
<feature type="compositionally biased region" description="Polar residues" evidence="1">
    <location>
        <begin position="51"/>
        <end position="62"/>
    </location>
</feature>
<keyword evidence="4" id="KW-1185">Reference proteome</keyword>
<reference evidence="2" key="1">
    <citation type="submission" date="2021-02" db="EMBL/GenBank/DDBJ databases">
        <authorList>
            <person name="Nowell W R."/>
        </authorList>
    </citation>
    <scope>NUCLEOTIDE SEQUENCE</scope>
</reference>
<sequence>SWLPAFVHTIKSYRIRGKHISDTGPLTKQELLEARTVENIDVFEAIQSDEATASEHNVQSVSAGGAETSMLSNVEE</sequence>
<dbReference type="AlphaFoldDB" id="A0A815N385"/>
<dbReference type="Proteomes" id="UP000681722">
    <property type="component" value="Unassembled WGS sequence"/>
</dbReference>
<evidence type="ECO:0000313" key="2">
    <source>
        <dbReference type="EMBL" id="CAF1429473.1"/>
    </source>
</evidence>
<dbReference type="EMBL" id="CAJNOQ010018474">
    <property type="protein sequence ID" value="CAF1429473.1"/>
    <property type="molecule type" value="Genomic_DNA"/>
</dbReference>
<evidence type="ECO:0000313" key="4">
    <source>
        <dbReference type="Proteomes" id="UP000663829"/>
    </source>
</evidence>
<evidence type="ECO:0000313" key="3">
    <source>
        <dbReference type="EMBL" id="CAF4308663.1"/>
    </source>
</evidence>
<dbReference type="Proteomes" id="UP000663829">
    <property type="component" value="Unassembled WGS sequence"/>
</dbReference>
<feature type="region of interest" description="Disordered" evidence="1">
    <location>
        <begin position="51"/>
        <end position="76"/>
    </location>
</feature>
<dbReference type="EMBL" id="CAJOBC010083906">
    <property type="protein sequence ID" value="CAF4308663.1"/>
    <property type="molecule type" value="Genomic_DNA"/>
</dbReference>
<accession>A0A815N385</accession>
<comment type="caution">
    <text evidence="2">The sequence shown here is derived from an EMBL/GenBank/DDBJ whole genome shotgun (WGS) entry which is preliminary data.</text>
</comment>